<evidence type="ECO:0000313" key="2">
    <source>
        <dbReference type="Proteomes" id="UP000284751"/>
    </source>
</evidence>
<dbReference type="EMBL" id="QRTC01000010">
    <property type="protein sequence ID" value="RGQ42756.1"/>
    <property type="molecule type" value="Genomic_DNA"/>
</dbReference>
<accession>A0A412AZD7</accession>
<dbReference type="Proteomes" id="UP000284751">
    <property type="component" value="Unassembled WGS sequence"/>
</dbReference>
<comment type="caution">
    <text evidence="1">The sequence shown here is derived from an EMBL/GenBank/DDBJ whole genome shotgun (WGS) entry which is preliminary data.</text>
</comment>
<organism evidence="1 2">
    <name type="scientific">[Clostridium] leptum</name>
    <dbReference type="NCBI Taxonomy" id="1535"/>
    <lineage>
        <taxon>Bacteria</taxon>
        <taxon>Bacillati</taxon>
        <taxon>Bacillota</taxon>
        <taxon>Clostridia</taxon>
        <taxon>Eubacteriales</taxon>
        <taxon>Oscillospiraceae</taxon>
        <taxon>Oscillospiraceae incertae sedis</taxon>
    </lineage>
</organism>
<protein>
    <submittedName>
        <fullName evidence="1">Uncharacterized protein</fullName>
    </submittedName>
</protein>
<proteinExistence type="predicted"/>
<name>A0A412AZD7_9FIRM</name>
<sequence>MSFFKNKKDDSNRIFAIVWRADKFYKTYGRLRSKPGLCFWPALKRPGIGGILRLPDLPPEKKPTGKGFLLFPSAFSLEIHIRLSALLLRAVGAAVIMPNARADFKQKRAAFQPCLSHGNRTSGERF</sequence>
<reference evidence="1 2" key="1">
    <citation type="submission" date="2018-08" db="EMBL/GenBank/DDBJ databases">
        <title>A genome reference for cultivated species of the human gut microbiota.</title>
        <authorList>
            <person name="Zou Y."/>
            <person name="Xue W."/>
            <person name="Luo G."/>
        </authorList>
    </citation>
    <scope>NUCLEOTIDE SEQUENCE [LARGE SCALE GENOMIC DNA]</scope>
    <source>
        <strain evidence="1 2">AF28-26</strain>
    </source>
</reference>
<evidence type="ECO:0000313" key="1">
    <source>
        <dbReference type="EMBL" id="RGQ42756.1"/>
    </source>
</evidence>
<dbReference type="AlphaFoldDB" id="A0A412AZD7"/>
<gene>
    <name evidence="1" type="ORF">DWY99_04155</name>
</gene>